<sequence>MPSSFGLVDLCNVDVVLGCDGESSLEEEEEEEESLLTGSSQTPLESMKTLHHTLCRGEHKGERRGQLDILLVVLKLHRAPHSTPGCSGAASCCVIRCSENPVASAAELHVLSNAVVCTVCHAATDVKKSTSIWTTVKSKCFPVTLAPVTLAPVTFAPPAHEELRPESDSTLPLRSLEAPQGIMEQGME</sequence>
<comment type="caution">
    <text evidence="2">The sequence shown here is derived from an EMBL/GenBank/DDBJ whole genome shotgun (WGS) entry which is preliminary data.</text>
</comment>
<proteinExistence type="predicted"/>
<feature type="region of interest" description="Disordered" evidence="1">
    <location>
        <begin position="160"/>
        <end position="188"/>
    </location>
</feature>
<evidence type="ECO:0000313" key="2">
    <source>
        <dbReference type="EMBL" id="TNN35765.1"/>
    </source>
</evidence>
<protein>
    <submittedName>
        <fullName evidence="2">Uncharacterized protein</fullName>
    </submittedName>
</protein>
<dbReference type="AlphaFoldDB" id="A0A4Z2F3R4"/>
<dbReference type="Proteomes" id="UP000314294">
    <property type="component" value="Unassembled WGS sequence"/>
</dbReference>
<gene>
    <name evidence="2" type="ORF">EYF80_054072</name>
</gene>
<dbReference type="EMBL" id="SRLO01001712">
    <property type="protein sequence ID" value="TNN35765.1"/>
    <property type="molecule type" value="Genomic_DNA"/>
</dbReference>
<evidence type="ECO:0000256" key="1">
    <source>
        <dbReference type="SAM" id="MobiDB-lite"/>
    </source>
</evidence>
<evidence type="ECO:0000313" key="3">
    <source>
        <dbReference type="Proteomes" id="UP000314294"/>
    </source>
</evidence>
<accession>A0A4Z2F3R4</accession>
<reference evidence="2 3" key="1">
    <citation type="submission" date="2019-03" db="EMBL/GenBank/DDBJ databases">
        <title>First draft genome of Liparis tanakae, snailfish: a comprehensive survey of snailfish specific genes.</title>
        <authorList>
            <person name="Kim W."/>
            <person name="Song I."/>
            <person name="Jeong J.-H."/>
            <person name="Kim D."/>
            <person name="Kim S."/>
            <person name="Ryu S."/>
            <person name="Song J.Y."/>
            <person name="Lee S.K."/>
        </authorList>
    </citation>
    <scope>NUCLEOTIDE SEQUENCE [LARGE SCALE GENOMIC DNA]</scope>
    <source>
        <tissue evidence="2">Muscle</tissue>
    </source>
</reference>
<name>A0A4Z2F3R4_9TELE</name>
<organism evidence="2 3">
    <name type="scientific">Liparis tanakae</name>
    <name type="common">Tanaka's snailfish</name>
    <dbReference type="NCBI Taxonomy" id="230148"/>
    <lineage>
        <taxon>Eukaryota</taxon>
        <taxon>Metazoa</taxon>
        <taxon>Chordata</taxon>
        <taxon>Craniata</taxon>
        <taxon>Vertebrata</taxon>
        <taxon>Euteleostomi</taxon>
        <taxon>Actinopterygii</taxon>
        <taxon>Neopterygii</taxon>
        <taxon>Teleostei</taxon>
        <taxon>Neoteleostei</taxon>
        <taxon>Acanthomorphata</taxon>
        <taxon>Eupercaria</taxon>
        <taxon>Perciformes</taxon>
        <taxon>Cottioidei</taxon>
        <taxon>Cottales</taxon>
        <taxon>Liparidae</taxon>
        <taxon>Liparis</taxon>
    </lineage>
</organism>
<keyword evidence="3" id="KW-1185">Reference proteome</keyword>